<evidence type="ECO:0000313" key="2">
    <source>
        <dbReference type="EMBL" id="GFO19311.1"/>
    </source>
</evidence>
<protein>
    <submittedName>
        <fullName evidence="2">Uncharacterized protein</fullName>
    </submittedName>
</protein>
<dbReference type="Proteomes" id="UP000735302">
    <property type="component" value="Unassembled WGS sequence"/>
</dbReference>
<feature type="compositionally biased region" description="Polar residues" evidence="1">
    <location>
        <begin position="41"/>
        <end position="51"/>
    </location>
</feature>
<name>A0AAV4BFU7_9GAST</name>
<evidence type="ECO:0000256" key="1">
    <source>
        <dbReference type="SAM" id="MobiDB-lite"/>
    </source>
</evidence>
<gene>
    <name evidence="2" type="ORF">PoB_004581600</name>
</gene>
<feature type="region of interest" description="Disordered" evidence="1">
    <location>
        <begin position="1"/>
        <end position="63"/>
    </location>
</feature>
<keyword evidence="3" id="KW-1185">Reference proteome</keyword>
<accession>A0AAV4BFU7</accession>
<dbReference type="EMBL" id="BLXT01005065">
    <property type="protein sequence ID" value="GFO19311.1"/>
    <property type="molecule type" value="Genomic_DNA"/>
</dbReference>
<reference evidence="2 3" key="1">
    <citation type="journal article" date="2021" name="Elife">
        <title>Chloroplast acquisition without the gene transfer in kleptoplastic sea slugs, Plakobranchus ocellatus.</title>
        <authorList>
            <person name="Maeda T."/>
            <person name="Takahashi S."/>
            <person name="Yoshida T."/>
            <person name="Shimamura S."/>
            <person name="Takaki Y."/>
            <person name="Nagai Y."/>
            <person name="Toyoda A."/>
            <person name="Suzuki Y."/>
            <person name="Arimoto A."/>
            <person name="Ishii H."/>
            <person name="Satoh N."/>
            <person name="Nishiyama T."/>
            <person name="Hasebe M."/>
            <person name="Maruyama T."/>
            <person name="Minagawa J."/>
            <person name="Obokata J."/>
            <person name="Shigenobu S."/>
        </authorList>
    </citation>
    <scope>NUCLEOTIDE SEQUENCE [LARGE SCALE GENOMIC DNA]</scope>
</reference>
<dbReference type="AlphaFoldDB" id="A0AAV4BFU7"/>
<organism evidence="2 3">
    <name type="scientific">Plakobranchus ocellatus</name>
    <dbReference type="NCBI Taxonomy" id="259542"/>
    <lineage>
        <taxon>Eukaryota</taxon>
        <taxon>Metazoa</taxon>
        <taxon>Spiralia</taxon>
        <taxon>Lophotrochozoa</taxon>
        <taxon>Mollusca</taxon>
        <taxon>Gastropoda</taxon>
        <taxon>Heterobranchia</taxon>
        <taxon>Euthyneura</taxon>
        <taxon>Panpulmonata</taxon>
        <taxon>Sacoglossa</taxon>
        <taxon>Placobranchoidea</taxon>
        <taxon>Plakobranchidae</taxon>
        <taxon>Plakobranchus</taxon>
    </lineage>
</organism>
<sequence>MASPKPQEDMASPLPQEGMVPPQPQEDIASPTNLHFPCAANTPQQASTSEPQPDHHPYPSRGALQAAVSSLKCGFTKNKLTNVINN</sequence>
<comment type="caution">
    <text evidence="2">The sequence shown here is derived from an EMBL/GenBank/DDBJ whole genome shotgun (WGS) entry which is preliminary data.</text>
</comment>
<evidence type="ECO:0000313" key="3">
    <source>
        <dbReference type="Proteomes" id="UP000735302"/>
    </source>
</evidence>
<proteinExistence type="predicted"/>